<sequence length="709" mass="80353">MQLGIQHLAIETATRTAMPQTEKPNTSFLEEDLALSSSCTESFAEKATTESEDKSSHDESNSSISESHDQPPVIYLNENAMDCNYELKAEESQNSSLIKSQEQKINILKLMNTSVMEEAPSSPDLFESDDEEIESIASTFTRTAIEDLITQPSPEKLTTAEKVLRSDRFALKRMKKFLSGVPPPPSRTISQKDCNDFLGYIKQNRHCFWADPFKLDSKFNPVTEESELNESKNESIKSVENENLVKSENLNPNTSETSNPIESGNTRTSQRPGLRNLSTAFDACEKMGKLKTTRSSSGSTSDLSQAINAFNLSDSLLNQSYSSISTTTPNMSYQNDDVEKGAIPATYHSISVEEAIKMSWPDILQHKCPELYYNRSRTTEDFENLRFKMSDRYIGAETTSTCNIYFPSEVPNSAKKRAYLLAKKRQSPGKRLSHLAIRRFTFSSANLQSMSTKHVEKKLMVNMSKFKPRKTGRTPKKIPGKSPRKTPRSSAKKTLYRRMTFDTFSPRAKLESSKRALFQSPPQTKDNSSNNTRTERPTSMVSLNNNDPRKIKKALFATPTKKNVNELSQNESRKRKREEDEEIQRSKHPRSFSFDCSRTLENSSLSSNRVRHSSGNVPQKAHYRNEMELAEINRKKLIYAVTEALKAHSIPVGHERFKECANALRVIVRKYMPDLDNKNIPRKPGSTMERMLRLAKRHVVSVLNPKPSA</sequence>
<feature type="region of interest" description="Disordered" evidence="1">
    <location>
        <begin position="224"/>
        <end position="275"/>
    </location>
</feature>
<evidence type="ECO:0000256" key="1">
    <source>
        <dbReference type="SAM" id="MobiDB-lite"/>
    </source>
</evidence>
<accession>A0ABD2WWF3</accession>
<dbReference type="Proteomes" id="UP001627154">
    <property type="component" value="Unassembled WGS sequence"/>
</dbReference>
<gene>
    <name evidence="2" type="ORF">TKK_008961</name>
</gene>
<dbReference type="AlphaFoldDB" id="A0ABD2WWF3"/>
<proteinExistence type="predicted"/>
<evidence type="ECO:0000313" key="3">
    <source>
        <dbReference type="Proteomes" id="UP001627154"/>
    </source>
</evidence>
<feature type="compositionally biased region" description="Polar residues" evidence="1">
    <location>
        <begin position="520"/>
        <end position="546"/>
    </location>
</feature>
<dbReference type="EMBL" id="JBJJXI010000066">
    <property type="protein sequence ID" value="KAL3397403.1"/>
    <property type="molecule type" value="Genomic_DNA"/>
</dbReference>
<reference evidence="2 3" key="1">
    <citation type="journal article" date="2024" name="bioRxiv">
        <title>A reference genome for Trichogramma kaykai: A tiny desert-dwelling parasitoid wasp with competing sex-ratio distorters.</title>
        <authorList>
            <person name="Culotta J."/>
            <person name="Lindsey A.R."/>
        </authorList>
    </citation>
    <scope>NUCLEOTIDE SEQUENCE [LARGE SCALE GENOMIC DNA]</scope>
    <source>
        <strain evidence="2 3">KSX58</strain>
    </source>
</reference>
<protein>
    <submittedName>
        <fullName evidence="2">Uncharacterized protein</fullName>
    </submittedName>
</protein>
<feature type="compositionally biased region" description="Polar residues" evidence="1">
    <location>
        <begin position="560"/>
        <end position="570"/>
    </location>
</feature>
<feature type="compositionally biased region" description="Basic and acidic residues" evidence="1">
    <location>
        <begin position="229"/>
        <end position="245"/>
    </location>
</feature>
<feature type="compositionally biased region" description="Basic and acidic residues" evidence="1">
    <location>
        <begin position="43"/>
        <end position="60"/>
    </location>
</feature>
<feature type="region of interest" description="Disordered" evidence="1">
    <location>
        <begin position="462"/>
        <end position="597"/>
    </location>
</feature>
<organism evidence="2 3">
    <name type="scientific">Trichogramma kaykai</name>
    <dbReference type="NCBI Taxonomy" id="54128"/>
    <lineage>
        <taxon>Eukaryota</taxon>
        <taxon>Metazoa</taxon>
        <taxon>Ecdysozoa</taxon>
        <taxon>Arthropoda</taxon>
        <taxon>Hexapoda</taxon>
        <taxon>Insecta</taxon>
        <taxon>Pterygota</taxon>
        <taxon>Neoptera</taxon>
        <taxon>Endopterygota</taxon>
        <taxon>Hymenoptera</taxon>
        <taxon>Apocrita</taxon>
        <taxon>Proctotrupomorpha</taxon>
        <taxon>Chalcidoidea</taxon>
        <taxon>Trichogrammatidae</taxon>
        <taxon>Trichogramma</taxon>
    </lineage>
</organism>
<comment type="caution">
    <text evidence="2">The sequence shown here is derived from an EMBL/GenBank/DDBJ whole genome shotgun (WGS) entry which is preliminary data.</text>
</comment>
<feature type="compositionally biased region" description="Polar residues" evidence="1">
    <location>
        <begin position="14"/>
        <end position="28"/>
    </location>
</feature>
<name>A0ABD2WWF3_9HYME</name>
<feature type="region of interest" description="Disordered" evidence="1">
    <location>
        <begin position="14"/>
        <end position="72"/>
    </location>
</feature>
<feature type="compositionally biased region" description="Polar residues" evidence="1">
    <location>
        <begin position="246"/>
        <end position="275"/>
    </location>
</feature>
<evidence type="ECO:0000313" key="2">
    <source>
        <dbReference type="EMBL" id="KAL3397403.1"/>
    </source>
</evidence>
<feature type="compositionally biased region" description="Basic residues" evidence="1">
    <location>
        <begin position="466"/>
        <end position="496"/>
    </location>
</feature>
<keyword evidence="3" id="KW-1185">Reference proteome</keyword>